<dbReference type="Proteomes" id="UP000298663">
    <property type="component" value="Unassembled WGS sequence"/>
</dbReference>
<evidence type="ECO:0008006" key="5">
    <source>
        <dbReference type="Google" id="ProtNLM"/>
    </source>
</evidence>
<keyword evidence="1" id="KW-0175">Coiled coil</keyword>
<evidence type="ECO:0000256" key="1">
    <source>
        <dbReference type="SAM" id="Coils"/>
    </source>
</evidence>
<reference evidence="3 4" key="2">
    <citation type="journal article" date="2019" name="G3 (Bethesda)">
        <title>Hybrid Assembly of the Genome of the Entomopathogenic Nematode Steinernema carpocapsae Identifies the X-Chromosome.</title>
        <authorList>
            <person name="Serra L."/>
            <person name="Macchietto M."/>
            <person name="Macias-Munoz A."/>
            <person name="McGill C.J."/>
            <person name="Rodriguez I.M."/>
            <person name="Rodriguez B."/>
            <person name="Murad R."/>
            <person name="Mortazavi A."/>
        </authorList>
    </citation>
    <scope>NUCLEOTIDE SEQUENCE [LARGE SCALE GENOMIC DNA]</scope>
    <source>
        <strain evidence="3 4">ALL</strain>
    </source>
</reference>
<reference evidence="3 4" key="1">
    <citation type="journal article" date="2015" name="Genome Biol.">
        <title>Comparative genomics of Steinernema reveals deeply conserved gene regulatory networks.</title>
        <authorList>
            <person name="Dillman A.R."/>
            <person name="Macchietto M."/>
            <person name="Porter C.F."/>
            <person name="Rogers A."/>
            <person name="Williams B."/>
            <person name="Antoshechkin I."/>
            <person name="Lee M.M."/>
            <person name="Goodwin Z."/>
            <person name="Lu X."/>
            <person name="Lewis E.E."/>
            <person name="Goodrich-Blair H."/>
            <person name="Stock S.P."/>
            <person name="Adams B.J."/>
            <person name="Sternberg P.W."/>
            <person name="Mortazavi A."/>
        </authorList>
    </citation>
    <scope>NUCLEOTIDE SEQUENCE [LARGE SCALE GENOMIC DNA]</scope>
    <source>
        <strain evidence="3 4">ALL</strain>
    </source>
</reference>
<gene>
    <name evidence="3" type="ORF">L596_009704</name>
</gene>
<dbReference type="EMBL" id="AZBU02000002">
    <property type="protein sequence ID" value="TKR95552.1"/>
    <property type="molecule type" value="Genomic_DNA"/>
</dbReference>
<evidence type="ECO:0000313" key="4">
    <source>
        <dbReference type="Proteomes" id="UP000298663"/>
    </source>
</evidence>
<name>A0A4U5PG52_STECR</name>
<sequence>MDDVEHFLQRKAVIYEVAKKETLYLASLGALIHAFFQNPSQKRYNQIQTLVTGTQLWMLKVAGQSKQRQEDFEDLQQKRKENREEYKKIRQETIEAKELLSKAQMTRRTNDKCVELARKFKKLPSIPQLHEKIEDVEEEIRVMEEASQKMSQEIDGFNTRIAVGKAVVDQIGDYILEAISTRSMPQERRPSVKVKRIKSIRKGRRSGRWENSS</sequence>
<dbReference type="AlphaFoldDB" id="A0A4U5PG52"/>
<proteinExistence type="predicted"/>
<accession>A0A4U5PG52</accession>
<protein>
    <recommendedName>
        <fullName evidence="5">F-BAR domain-containing protein</fullName>
    </recommendedName>
</protein>
<feature type="coiled-coil region" evidence="1">
    <location>
        <begin position="65"/>
        <end position="95"/>
    </location>
</feature>
<evidence type="ECO:0000256" key="2">
    <source>
        <dbReference type="SAM" id="MobiDB-lite"/>
    </source>
</evidence>
<comment type="caution">
    <text evidence="3">The sequence shown here is derived from an EMBL/GenBank/DDBJ whole genome shotgun (WGS) entry which is preliminary data.</text>
</comment>
<feature type="compositionally biased region" description="Basic residues" evidence="2">
    <location>
        <begin position="191"/>
        <end position="206"/>
    </location>
</feature>
<evidence type="ECO:0000313" key="3">
    <source>
        <dbReference type="EMBL" id="TKR95552.1"/>
    </source>
</evidence>
<feature type="coiled-coil region" evidence="1">
    <location>
        <begin position="126"/>
        <end position="153"/>
    </location>
</feature>
<organism evidence="3 4">
    <name type="scientific">Steinernema carpocapsae</name>
    <name type="common">Entomopathogenic nematode</name>
    <dbReference type="NCBI Taxonomy" id="34508"/>
    <lineage>
        <taxon>Eukaryota</taxon>
        <taxon>Metazoa</taxon>
        <taxon>Ecdysozoa</taxon>
        <taxon>Nematoda</taxon>
        <taxon>Chromadorea</taxon>
        <taxon>Rhabditida</taxon>
        <taxon>Tylenchina</taxon>
        <taxon>Panagrolaimomorpha</taxon>
        <taxon>Strongyloidoidea</taxon>
        <taxon>Steinernematidae</taxon>
        <taxon>Steinernema</taxon>
    </lineage>
</organism>
<feature type="region of interest" description="Disordered" evidence="2">
    <location>
        <begin position="182"/>
        <end position="213"/>
    </location>
</feature>
<keyword evidence="4" id="KW-1185">Reference proteome</keyword>